<evidence type="ECO:0000313" key="3">
    <source>
        <dbReference type="Proteomes" id="UP000780875"/>
    </source>
</evidence>
<dbReference type="Proteomes" id="UP000780875">
    <property type="component" value="Unassembled WGS sequence"/>
</dbReference>
<accession>A0ABS7UFJ5</accession>
<keyword evidence="3" id="KW-1185">Reference proteome</keyword>
<dbReference type="RefSeq" id="WP_224124134.1">
    <property type="nucleotide sequence ID" value="NZ_JAIQZJ010000009.1"/>
</dbReference>
<proteinExistence type="predicted"/>
<feature type="coiled-coil region" evidence="1">
    <location>
        <begin position="89"/>
        <end position="116"/>
    </location>
</feature>
<reference evidence="2 3" key="1">
    <citation type="submission" date="2021-09" db="EMBL/GenBank/DDBJ databases">
        <title>Whole genome sequence of Nocardioides sp. GBK3QG-3.</title>
        <authorList>
            <person name="Tuo L."/>
        </authorList>
    </citation>
    <scope>NUCLEOTIDE SEQUENCE [LARGE SCALE GENOMIC DNA]</scope>
    <source>
        <strain evidence="2 3">GBK3QG-3</strain>
    </source>
</reference>
<gene>
    <name evidence="2" type="ORF">K8U61_16485</name>
</gene>
<protein>
    <submittedName>
        <fullName evidence="2">Uncharacterized protein</fullName>
    </submittedName>
</protein>
<name>A0ABS7UFJ5_9ACTN</name>
<evidence type="ECO:0000313" key="2">
    <source>
        <dbReference type="EMBL" id="MBZ5739774.1"/>
    </source>
</evidence>
<keyword evidence="1" id="KW-0175">Coiled coil</keyword>
<dbReference type="EMBL" id="JAIQZJ010000009">
    <property type="protein sequence ID" value="MBZ5739774.1"/>
    <property type="molecule type" value="Genomic_DNA"/>
</dbReference>
<comment type="caution">
    <text evidence="2">The sequence shown here is derived from an EMBL/GenBank/DDBJ whole genome shotgun (WGS) entry which is preliminary data.</text>
</comment>
<organism evidence="2 3">
    <name type="scientific">Nocardioides mangrovi</name>
    <dbReference type="NCBI Taxonomy" id="2874580"/>
    <lineage>
        <taxon>Bacteria</taxon>
        <taxon>Bacillati</taxon>
        <taxon>Actinomycetota</taxon>
        <taxon>Actinomycetes</taxon>
        <taxon>Propionibacteriales</taxon>
        <taxon>Nocardioidaceae</taxon>
        <taxon>Nocardioides</taxon>
    </lineage>
</organism>
<evidence type="ECO:0000256" key="1">
    <source>
        <dbReference type="SAM" id="Coils"/>
    </source>
</evidence>
<sequence>MSTPNFTEFQTIDFPDPEAAREWADENADLTPAQRRRVDAWIKGWESELGQGQVDHLNNLSATIGKEYTSLVESLEADCREAAQIPEDLKRGRIAVKDALKRLAQLQRNRESHMKVLDAITGGIERWDEASDAEPVDRMRDMQRRFQVRQTAPGSDSAIVQWRYGVRSLTADVLRGETR</sequence>